<feature type="compositionally biased region" description="Basic and acidic residues" evidence="1">
    <location>
        <begin position="59"/>
        <end position="88"/>
    </location>
</feature>
<reference evidence="3 4" key="1">
    <citation type="submission" date="2019-10" db="EMBL/GenBank/DDBJ databases">
        <title>A soil myxobacterium in the family Polyangiaceae.</title>
        <authorList>
            <person name="Li Y."/>
            <person name="Wang J."/>
        </authorList>
    </citation>
    <scope>NUCLEOTIDE SEQUENCE [LARGE SCALE GENOMIC DNA]</scope>
    <source>
        <strain evidence="3 4">DSM 14734</strain>
    </source>
</reference>
<name>A0A6N7PV41_9BACT</name>
<dbReference type="RefSeq" id="WP_153819531.1">
    <property type="nucleotide sequence ID" value="NZ_WJIE01000003.1"/>
</dbReference>
<dbReference type="AlphaFoldDB" id="A0A6N7PV41"/>
<proteinExistence type="predicted"/>
<keyword evidence="4" id="KW-1185">Reference proteome</keyword>
<evidence type="ECO:0000256" key="2">
    <source>
        <dbReference type="SAM" id="Phobius"/>
    </source>
</evidence>
<dbReference type="EMBL" id="WJIE01000003">
    <property type="protein sequence ID" value="MRG92681.1"/>
    <property type="molecule type" value="Genomic_DNA"/>
</dbReference>
<evidence type="ECO:0000256" key="1">
    <source>
        <dbReference type="SAM" id="MobiDB-lite"/>
    </source>
</evidence>
<dbReference type="Proteomes" id="UP000440224">
    <property type="component" value="Unassembled WGS sequence"/>
</dbReference>
<protein>
    <submittedName>
        <fullName evidence="3">Uncharacterized protein</fullName>
    </submittedName>
</protein>
<gene>
    <name evidence="3" type="ORF">GF068_12185</name>
</gene>
<keyword evidence="2" id="KW-0472">Membrane</keyword>
<evidence type="ECO:0000313" key="3">
    <source>
        <dbReference type="EMBL" id="MRG92681.1"/>
    </source>
</evidence>
<evidence type="ECO:0000313" key="4">
    <source>
        <dbReference type="Proteomes" id="UP000440224"/>
    </source>
</evidence>
<dbReference type="OrthoDB" id="5526764at2"/>
<accession>A0A6N7PV41</accession>
<sequence length="88" mass="9057">MTEDANTPEGPPALPEGVLAVRLGPGANCSSAGSAIDILFYGSVVVGALAVALTAALTPRERRDSPEAFDERGENDASKDDTNEPKDT</sequence>
<keyword evidence="2" id="KW-0812">Transmembrane</keyword>
<organism evidence="3 4">
    <name type="scientific">Polyangium spumosum</name>
    <dbReference type="NCBI Taxonomy" id="889282"/>
    <lineage>
        <taxon>Bacteria</taxon>
        <taxon>Pseudomonadati</taxon>
        <taxon>Myxococcota</taxon>
        <taxon>Polyangia</taxon>
        <taxon>Polyangiales</taxon>
        <taxon>Polyangiaceae</taxon>
        <taxon>Polyangium</taxon>
    </lineage>
</organism>
<feature type="transmembrane region" description="Helical" evidence="2">
    <location>
        <begin position="38"/>
        <end position="57"/>
    </location>
</feature>
<keyword evidence="2" id="KW-1133">Transmembrane helix</keyword>
<comment type="caution">
    <text evidence="3">The sequence shown here is derived from an EMBL/GenBank/DDBJ whole genome shotgun (WGS) entry which is preliminary data.</text>
</comment>
<feature type="region of interest" description="Disordered" evidence="1">
    <location>
        <begin position="57"/>
        <end position="88"/>
    </location>
</feature>